<feature type="region of interest" description="Disordered" evidence="1">
    <location>
        <begin position="120"/>
        <end position="145"/>
    </location>
</feature>
<feature type="region of interest" description="Disordered" evidence="1">
    <location>
        <begin position="45"/>
        <end position="87"/>
    </location>
</feature>
<proteinExistence type="predicted"/>
<dbReference type="RefSeq" id="WP_392822595.1">
    <property type="nucleotide sequence ID" value="NZ_JBICYV010000018.1"/>
</dbReference>
<feature type="transmembrane region" description="Helical" evidence="2">
    <location>
        <begin position="21"/>
        <end position="42"/>
    </location>
</feature>
<evidence type="ECO:0000313" key="4">
    <source>
        <dbReference type="Proteomes" id="UP001604267"/>
    </source>
</evidence>
<protein>
    <recommendedName>
        <fullName evidence="5">Tat pathway signal sequence domain protein</fullName>
    </recommendedName>
</protein>
<accession>A0ABW7BDD0</accession>
<evidence type="ECO:0008006" key="5">
    <source>
        <dbReference type="Google" id="ProtNLM"/>
    </source>
</evidence>
<keyword evidence="2" id="KW-0812">Transmembrane</keyword>
<gene>
    <name evidence="3" type="ORF">ACGFZB_33145</name>
</gene>
<evidence type="ECO:0000256" key="1">
    <source>
        <dbReference type="SAM" id="MobiDB-lite"/>
    </source>
</evidence>
<feature type="transmembrane region" description="Helical" evidence="2">
    <location>
        <begin position="92"/>
        <end position="116"/>
    </location>
</feature>
<comment type="caution">
    <text evidence="3">The sequence shown here is derived from an EMBL/GenBank/DDBJ whole genome shotgun (WGS) entry which is preliminary data.</text>
</comment>
<keyword evidence="2" id="KW-1133">Transmembrane helix</keyword>
<reference evidence="3 4" key="1">
    <citation type="submission" date="2024-10" db="EMBL/GenBank/DDBJ databases">
        <title>The Natural Products Discovery Center: Release of the First 8490 Sequenced Strains for Exploring Actinobacteria Biosynthetic Diversity.</title>
        <authorList>
            <person name="Kalkreuter E."/>
            <person name="Kautsar S.A."/>
            <person name="Yang D."/>
            <person name="Bader C.D."/>
            <person name="Teijaro C.N."/>
            <person name="Fluegel L."/>
            <person name="Davis C.M."/>
            <person name="Simpson J.R."/>
            <person name="Lauterbach L."/>
            <person name="Steele A.D."/>
            <person name="Gui C."/>
            <person name="Meng S."/>
            <person name="Li G."/>
            <person name="Viehrig K."/>
            <person name="Ye F."/>
            <person name="Su P."/>
            <person name="Kiefer A.F."/>
            <person name="Nichols A."/>
            <person name="Cepeda A.J."/>
            <person name="Yan W."/>
            <person name="Fan B."/>
            <person name="Jiang Y."/>
            <person name="Adhikari A."/>
            <person name="Zheng C.-J."/>
            <person name="Schuster L."/>
            <person name="Cowan T.M."/>
            <person name="Smanski M.J."/>
            <person name="Chevrette M.G."/>
            <person name="De Carvalho L.P.S."/>
            <person name="Shen B."/>
        </authorList>
    </citation>
    <scope>NUCLEOTIDE SEQUENCE [LARGE SCALE GENOMIC DNA]</scope>
    <source>
        <strain evidence="3 4">NPDC048320</strain>
    </source>
</reference>
<dbReference type="Proteomes" id="UP001604267">
    <property type="component" value="Unassembled WGS sequence"/>
</dbReference>
<sequence length="145" mass="14348">MSQTPNRRNRPVSRVVLRRQIVALAGFAICIVTLLVAGPRIVDTSVGPSSPGTGSATSTPASPGDGGGGNVYVAPEGTAQESTTTPTTAANVLTLVIAGVSGTGGFLSGVAALLTVRQSARQARRQQNGPSDPVPAAAGDVTGVS</sequence>
<evidence type="ECO:0000256" key="2">
    <source>
        <dbReference type="SAM" id="Phobius"/>
    </source>
</evidence>
<name>A0ABW7BDD0_9ACTN</name>
<keyword evidence="2" id="KW-0472">Membrane</keyword>
<evidence type="ECO:0000313" key="3">
    <source>
        <dbReference type="EMBL" id="MFG3015195.1"/>
    </source>
</evidence>
<feature type="compositionally biased region" description="Low complexity" evidence="1">
    <location>
        <begin position="45"/>
        <end position="63"/>
    </location>
</feature>
<organism evidence="3 4">
    <name type="scientific">Streptomyces cinerochromogenes</name>
    <dbReference type="NCBI Taxonomy" id="66422"/>
    <lineage>
        <taxon>Bacteria</taxon>
        <taxon>Bacillati</taxon>
        <taxon>Actinomycetota</taxon>
        <taxon>Actinomycetes</taxon>
        <taxon>Kitasatosporales</taxon>
        <taxon>Streptomycetaceae</taxon>
        <taxon>Streptomyces</taxon>
    </lineage>
</organism>
<keyword evidence="4" id="KW-1185">Reference proteome</keyword>
<feature type="compositionally biased region" description="Low complexity" evidence="1">
    <location>
        <begin position="78"/>
        <end position="87"/>
    </location>
</feature>
<dbReference type="EMBL" id="JBICYV010000018">
    <property type="protein sequence ID" value="MFG3015195.1"/>
    <property type="molecule type" value="Genomic_DNA"/>
</dbReference>